<evidence type="ECO:0000259" key="9">
    <source>
        <dbReference type="PROSITE" id="PS51161"/>
    </source>
</evidence>
<accession>A0ABY6Z7G6</accession>
<protein>
    <recommendedName>
        <fullName evidence="8">Transcriptional repressor NrdR</fullName>
    </recommendedName>
</protein>
<keyword evidence="11" id="KW-1185">Reference proteome</keyword>
<dbReference type="NCBIfam" id="TIGR00244">
    <property type="entry name" value="transcriptional regulator NrdR"/>
    <property type="match status" value="1"/>
</dbReference>
<gene>
    <name evidence="8 10" type="primary">nrdR</name>
    <name evidence="10" type="ORF">NZD86_10325</name>
</gene>
<keyword evidence="3" id="KW-0862">Zinc</keyword>
<keyword evidence="7 8" id="KW-0804">Transcription</keyword>
<keyword evidence="4 8" id="KW-0067">ATP-binding</keyword>
<evidence type="ECO:0000256" key="2">
    <source>
        <dbReference type="ARBA" id="ARBA00022741"/>
    </source>
</evidence>
<evidence type="ECO:0000256" key="1">
    <source>
        <dbReference type="ARBA" id="ARBA00022491"/>
    </source>
</evidence>
<evidence type="ECO:0000313" key="10">
    <source>
        <dbReference type="EMBL" id="WAH38835.1"/>
    </source>
</evidence>
<dbReference type="Pfam" id="PF22811">
    <property type="entry name" value="Zn_ribbon_NrdR"/>
    <property type="match status" value="1"/>
</dbReference>
<keyword evidence="5 8" id="KW-0805">Transcription regulation</keyword>
<dbReference type="HAMAP" id="MF_00440">
    <property type="entry name" value="NrdR"/>
    <property type="match status" value="1"/>
</dbReference>
<reference evidence="10" key="1">
    <citation type="submission" date="2022-08" db="EMBL/GenBank/DDBJ databases">
        <title>Alicyclobacillus dauci DSM2870, complete genome.</title>
        <authorList>
            <person name="Wang Q."/>
            <person name="Cai R."/>
            <person name="Wang Z."/>
        </authorList>
    </citation>
    <scope>NUCLEOTIDE SEQUENCE</scope>
    <source>
        <strain evidence="10">DSM 28700</strain>
    </source>
</reference>
<evidence type="ECO:0000256" key="3">
    <source>
        <dbReference type="ARBA" id="ARBA00022833"/>
    </source>
</evidence>
<dbReference type="InterPro" id="IPR005144">
    <property type="entry name" value="ATP-cone_dom"/>
</dbReference>
<comment type="caution">
    <text evidence="8">Lacks conserved residue(s) required for the propagation of feature annotation.</text>
</comment>
<dbReference type="PANTHER" id="PTHR30455">
    <property type="entry name" value="TRANSCRIPTIONAL REPRESSOR NRDR"/>
    <property type="match status" value="1"/>
</dbReference>
<evidence type="ECO:0000256" key="7">
    <source>
        <dbReference type="ARBA" id="ARBA00023163"/>
    </source>
</evidence>
<evidence type="ECO:0000256" key="5">
    <source>
        <dbReference type="ARBA" id="ARBA00023015"/>
    </source>
</evidence>
<comment type="similarity">
    <text evidence="8">Belongs to the NrdR family.</text>
</comment>
<proteinExistence type="inferred from homology"/>
<dbReference type="PROSITE" id="PS51161">
    <property type="entry name" value="ATP_CONE"/>
    <property type="match status" value="1"/>
</dbReference>
<name>A0ABY6Z7G6_9BACL</name>
<comment type="function">
    <text evidence="8">Negatively regulates transcription of bacterial ribonucleotide reductase nrd genes and operons by binding to NrdR-boxes.</text>
</comment>
<keyword evidence="2 8" id="KW-0547">Nucleotide-binding</keyword>
<keyword evidence="6 8" id="KW-0238">DNA-binding</keyword>
<dbReference type="Pfam" id="PF03477">
    <property type="entry name" value="ATP-cone"/>
    <property type="match status" value="1"/>
</dbReference>
<dbReference type="Proteomes" id="UP001164803">
    <property type="component" value="Chromosome"/>
</dbReference>
<dbReference type="RefSeq" id="WP_268046432.1">
    <property type="nucleotide sequence ID" value="NZ_CP104064.1"/>
</dbReference>
<dbReference type="PANTHER" id="PTHR30455:SF2">
    <property type="entry name" value="TRANSCRIPTIONAL REPRESSOR NRDR"/>
    <property type="match status" value="1"/>
</dbReference>
<keyword evidence="1 8" id="KW-0678">Repressor</keyword>
<organism evidence="10 11">
    <name type="scientific">Alicyclobacillus dauci</name>
    <dbReference type="NCBI Taxonomy" id="1475485"/>
    <lineage>
        <taxon>Bacteria</taxon>
        <taxon>Bacillati</taxon>
        <taxon>Bacillota</taxon>
        <taxon>Bacilli</taxon>
        <taxon>Bacillales</taxon>
        <taxon>Alicyclobacillaceae</taxon>
        <taxon>Alicyclobacillus</taxon>
    </lineage>
</organism>
<evidence type="ECO:0000256" key="4">
    <source>
        <dbReference type="ARBA" id="ARBA00022840"/>
    </source>
</evidence>
<dbReference type="EMBL" id="CP104064">
    <property type="protein sequence ID" value="WAH38835.1"/>
    <property type="molecule type" value="Genomic_DNA"/>
</dbReference>
<dbReference type="InterPro" id="IPR003796">
    <property type="entry name" value="RNR_NrdR-like"/>
</dbReference>
<sequence length="155" mass="18197">MKCPYCDAENTRVVESRPGEDGTTIRRRRECVAEDCGRRFTTYERLEQRPLMVVKKDMEREEFSREKLYRGLMKACEKRPISAEQVESVCADIERTLRMEFEREVPSSVVGERVMEALKELDGVAYVRFASVYREFRDVETLAQEVLSLLGEKRK</sequence>
<feature type="domain" description="ATP-cone" evidence="9">
    <location>
        <begin position="51"/>
        <end position="141"/>
    </location>
</feature>
<evidence type="ECO:0000256" key="8">
    <source>
        <dbReference type="HAMAP-Rule" id="MF_00440"/>
    </source>
</evidence>
<evidence type="ECO:0000313" key="11">
    <source>
        <dbReference type="Proteomes" id="UP001164803"/>
    </source>
</evidence>
<dbReference type="InterPro" id="IPR055173">
    <property type="entry name" value="NrdR-like_N"/>
</dbReference>
<evidence type="ECO:0000256" key="6">
    <source>
        <dbReference type="ARBA" id="ARBA00023125"/>
    </source>
</evidence>